<dbReference type="Proteomes" id="UP001140272">
    <property type="component" value="Unassembled WGS sequence"/>
</dbReference>
<dbReference type="EMBL" id="JACKRN010000004">
    <property type="protein sequence ID" value="MCV7069148.1"/>
    <property type="molecule type" value="Genomic_DNA"/>
</dbReference>
<gene>
    <name evidence="1" type="ORF">H7H73_00025</name>
    <name evidence="2" type="ORF">MJO55_27880</name>
</gene>
<name>A0A9X2Y9F5_9MYCO</name>
<dbReference type="RefSeq" id="WP_043416166.1">
    <property type="nucleotide sequence ID" value="NZ_CP092428.2"/>
</dbReference>
<dbReference type="EMBL" id="CP092428">
    <property type="protein sequence ID" value="ULP39973.1"/>
    <property type="molecule type" value="Genomic_DNA"/>
</dbReference>
<accession>A0A9X2Y9F5</accession>
<reference evidence="1" key="2">
    <citation type="journal article" date="2022" name="BMC Genomics">
        <title>Comparative genome analysis of mycobacteria focusing on tRNA and non-coding RNA.</title>
        <authorList>
            <person name="Behra P.R.K."/>
            <person name="Pettersson B.M.F."/>
            <person name="Ramesh M."/>
            <person name="Das S."/>
            <person name="Dasgupta S."/>
            <person name="Kirsebom L.A."/>
        </authorList>
    </citation>
    <scope>NUCLEOTIDE SEQUENCE</scope>
    <source>
        <strain evidence="1">DSM 45406</strain>
    </source>
</reference>
<keyword evidence="2" id="KW-0614">Plasmid</keyword>
<organism evidence="1 4">
    <name type="scientific">Mycolicibacterium rufum</name>
    <dbReference type="NCBI Taxonomy" id="318424"/>
    <lineage>
        <taxon>Bacteria</taxon>
        <taxon>Bacillati</taxon>
        <taxon>Actinomycetota</taxon>
        <taxon>Actinomycetes</taxon>
        <taxon>Mycobacteriales</taxon>
        <taxon>Mycobacteriaceae</taxon>
        <taxon>Mycolicibacterium</taxon>
    </lineage>
</organism>
<protein>
    <submittedName>
        <fullName evidence="1">Uncharacterized protein</fullName>
    </submittedName>
</protein>
<reference evidence="2" key="3">
    <citation type="submission" date="2022-08" db="EMBL/GenBank/DDBJ databases">
        <title>Whole genome sequencing of non-tuberculosis mycobacteria type-strains.</title>
        <authorList>
            <person name="Igarashi Y."/>
            <person name="Osugi A."/>
            <person name="Mitarai S."/>
        </authorList>
    </citation>
    <scope>NUCLEOTIDE SEQUENCE</scope>
    <source>
        <strain evidence="2">JCM 16372</strain>
        <plasmid evidence="2">unnamed</plasmid>
    </source>
</reference>
<dbReference type="AlphaFoldDB" id="A0A9X2Y9F5"/>
<proteinExistence type="predicted"/>
<keyword evidence="3" id="KW-1185">Reference proteome</keyword>
<geneLocation type="plasmid" evidence="2 3">
    <name>unnamed</name>
</geneLocation>
<evidence type="ECO:0000313" key="3">
    <source>
        <dbReference type="Proteomes" id="UP001055159"/>
    </source>
</evidence>
<dbReference type="Proteomes" id="UP001055159">
    <property type="component" value="Plasmid unnamed"/>
</dbReference>
<evidence type="ECO:0000313" key="2">
    <source>
        <dbReference type="EMBL" id="ULP39973.1"/>
    </source>
</evidence>
<reference evidence="1" key="1">
    <citation type="submission" date="2020-07" db="EMBL/GenBank/DDBJ databases">
        <authorList>
            <person name="Pettersson B.M.F."/>
            <person name="Behra P.R.K."/>
            <person name="Ramesh M."/>
            <person name="Das S."/>
            <person name="Dasgupta S."/>
            <person name="Kirsebom L.A."/>
        </authorList>
    </citation>
    <scope>NUCLEOTIDE SEQUENCE</scope>
    <source>
        <strain evidence="1">DSM 45406</strain>
    </source>
</reference>
<evidence type="ECO:0000313" key="1">
    <source>
        <dbReference type="EMBL" id="MCV7069148.1"/>
    </source>
</evidence>
<evidence type="ECO:0000313" key="4">
    <source>
        <dbReference type="Proteomes" id="UP001140272"/>
    </source>
</evidence>
<sequence>MIAAHILAGMGIGDNYVAQVDRILATAVSLFPDRASTPAALSAPAGVAGGGVPEGASGMAAAAEDAAARYRSDDARAAALSDAFQEAVRDAAAIATRAGETARGIARAAGAQAIVALGERPEPHDLTQLVRQMDGRLAAMQEHIRHTRQQLEVSAQQITARGAEMAALRQA</sequence>